<dbReference type="EMBL" id="RWGY01000920">
    <property type="protein sequence ID" value="TVT97933.1"/>
    <property type="molecule type" value="Genomic_DNA"/>
</dbReference>
<feature type="domain" description="RNase H type-1" evidence="1">
    <location>
        <begin position="11"/>
        <end position="112"/>
    </location>
</feature>
<evidence type="ECO:0000259" key="1">
    <source>
        <dbReference type="Pfam" id="PF13456"/>
    </source>
</evidence>
<dbReference type="AlphaFoldDB" id="A0A5J9SGI4"/>
<reference evidence="2 3" key="1">
    <citation type="journal article" date="2019" name="Sci. Rep.">
        <title>A high-quality genome of Eragrostis curvula grass provides insights into Poaceae evolution and supports new strategies to enhance forage quality.</title>
        <authorList>
            <person name="Carballo J."/>
            <person name="Santos B.A.C.M."/>
            <person name="Zappacosta D."/>
            <person name="Garbus I."/>
            <person name="Selva J.P."/>
            <person name="Gallo C.A."/>
            <person name="Diaz A."/>
            <person name="Albertini E."/>
            <person name="Caccamo M."/>
            <person name="Echenique V."/>
        </authorList>
    </citation>
    <scope>NUCLEOTIDE SEQUENCE [LARGE SCALE GENOMIC DNA]</scope>
    <source>
        <strain evidence="3">cv. Victoria</strain>
        <tissue evidence="2">Leaf</tissue>
    </source>
</reference>
<dbReference type="PANTHER" id="PTHR47074:SF73">
    <property type="entry name" value="OS04G0448401 PROTEIN"/>
    <property type="match status" value="1"/>
</dbReference>
<dbReference type="InterPro" id="IPR002156">
    <property type="entry name" value="RNaseH_domain"/>
</dbReference>
<protein>
    <recommendedName>
        <fullName evidence="1">RNase H type-1 domain-containing protein</fullName>
    </recommendedName>
</protein>
<dbReference type="OrthoDB" id="1712133at2759"/>
<name>A0A5J9SGI4_9POAL</name>
<comment type="caution">
    <text evidence="2">The sequence shown here is derived from an EMBL/GenBank/DDBJ whole genome shotgun (WGS) entry which is preliminary data.</text>
</comment>
<dbReference type="Proteomes" id="UP000324897">
    <property type="component" value="Unassembled WGS sequence"/>
</dbReference>
<dbReference type="InterPro" id="IPR052929">
    <property type="entry name" value="RNase_H-like_EbsB-rel"/>
</dbReference>
<organism evidence="2 3">
    <name type="scientific">Eragrostis curvula</name>
    <name type="common">weeping love grass</name>
    <dbReference type="NCBI Taxonomy" id="38414"/>
    <lineage>
        <taxon>Eukaryota</taxon>
        <taxon>Viridiplantae</taxon>
        <taxon>Streptophyta</taxon>
        <taxon>Embryophyta</taxon>
        <taxon>Tracheophyta</taxon>
        <taxon>Spermatophyta</taxon>
        <taxon>Magnoliopsida</taxon>
        <taxon>Liliopsida</taxon>
        <taxon>Poales</taxon>
        <taxon>Poaceae</taxon>
        <taxon>PACMAD clade</taxon>
        <taxon>Chloridoideae</taxon>
        <taxon>Eragrostideae</taxon>
        <taxon>Eragrostidinae</taxon>
        <taxon>Eragrostis</taxon>
    </lineage>
</organism>
<dbReference type="GO" id="GO:0003676">
    <property type="term" value="F:nucleic acid binding"/>
    <property type="evidence" value="ECO:0007669"/>
    <property type="project" value="InterPro"/>
</dbReference>
<dbReference type="CDD" id="cd06222">
    <property type="entry name" value="RNase_H_like"/>
    <property type="match status" value="1"/>
</dbReference>
<evidence type="ECO:0000313" key="2">
    <source>
        <dbReference type="EMBL" id="TVT97933.1"/>
    </source>
</evidence>
<dbReference type="InterPro" id="IPR044730">
    <property type="entry name" value="RNase_H-like_dom_plant"/>
</dbReference>
<feature type="non-terminal residue" evidence="2">
    <location>
        <position position="1"/>
    </location>
</feature>
<keyword evidence="3" id="KW-1185">Reference proteome</keyword>
<gene>
    <name evidence="2" type="ORF">EJB05_56785</name>
</gene>
<evidence type="ECO:0000313" key="3">
    <source>
        <dbReference type="Proteomes" id="UP000324897"/>
    </source>
</evidence>
<dbReference type="PANTHER" id="PTHR47074">
    <property type="entry name" value="BNAC02G40300D PROTEIN"/>
    <property type="match status" value="1"/>
</dbReference>
<accession>A0A5J9SGI4</accession>
<dbReference type="Pfam" id="PF13456">
    <property type="entry name" value="RVT_3"/>
    <property type="match status" value="1"/>
</dbReference>
<proteinExistence type="predicted"/>
<dbReference type="GO" id="GO:0004523">
    <property type="term" value="F:RNA-DNA hybrid ribonuclease activity"/>
    <property type="evidence" value="ECO:0007669"/>
    <property type="project" value="InterPro"/>
</dbReference>
<sequence>MKVNVDAAPFKISSTCAAAVARDENGLFLRASSVVFSGVSDTEQLEALACRKALVLAVDLDLQQLRVAKCLNVVRNVHGARMGSYGQIIKEIKARMTNFTSIDIVHKGRESNVGMYGFRVRLMAFVTSSL</sequence>
<dbReference type="Gramene" id="TVT97933">
    <property type="protein sequence ID" value="TVT97933"/>
    <property type="gene ID" value="EJB05_56785"/>
</dbReference>